<dbReference type="EMBL" id="JAAAIP010000020">
    <property type="protein sequence ID" value="KAG0329186.1"/>
    <property type="molecule type" value="Genomic_DNA"/>
</dbReference>
<dbReference type="Proteomes" id="UP000738325">
    <property type="component" value="Unassembled WGS sequence"/>
</dbReference>
<protein>
    <recommendedName>
        <fullName evidence="5">Enoyl reductase (ER) domain-containing protein</fullName>
    </recommendedName>
</protein>
<name>A0A9P6RWA6_9FUNG</name>
<dbReference type="InterPro" id="IPR047109">
    <property type="entry name" value="CAD-like"/>
</dbReference>
<keyword evidence="4" id="KW-0560">Oxidoreductase</keyword>
<accession>A0A9P6RWA6</accession>
<proteinExistence type="predicted"/>
<feature type="domain" description="Enoyl reductase (ER)" evidence="5">
    <location>
        <begin position="19"/>
        <end position="354"/>
    </location>
</feature>
<dbReference type="InterPro" id="IPR011032">
    <property type="entry name" value="GroES-like_sf"/>
</dbReference>
<dbReference type="AlphaFoldDB" id="A0A9P6RWA6"/>
<dbReference type="GO" id="GO:0016616">
    <property type="term" value="F:oxidoreductase activity, acting on the CH-OH group of donors, NAD or NADP as acceptor"/>
    <property type="evidence" value="ECO:0007669"/>
    <property type="project" value="InterPro"/>
</dbReference>
<dbReference type="SMART" id="SM00829">
    <property type="entry name" value="PKS_ER"/>
    <property type="match status" value="1"/>
</dbReference>
<comment type="cofactor">
    <cofactor evidence="1">
        <name>Zn(2+)</name>
        <dbReference type="ChEBI" id="CHEBI:29105"/>
    </cofactor>
</comment>
<dbReference type="Pfam" id="PF00107">
    <property type="entry name" value="ADH_zinc_N"/>
    <property type="match status" value="1"/>
</dbReference>
<gene>
    <name evidence="6" type="ORF">BGZ99_003076</name>
</gene>
<dbReference type="SUPFAM" id="SSF50129">
    <property type="entry name" value="GroES-like"/>
    <property type="match status" value="1"/>
</dbReference>
<dbReference type="OrthoDB" id="1879366at2759"/>
<dbReference type="Pfam" id="PF08240">
    <property type="entry name" value="ADH_N"/>
    <property type="match status" value="1"/>
</dbReference>
<evidence type="ECO:0000313" key="7">
    <source>
        <dbReference type="Proteomes" id="UP000738325"/>
    </source>
</evidence>
<evidence type="ECO:0000313" key="6">
    <source>
        <dbReference type="EMBL" id="KAG0329186.1"/>
    </source>
</evidence>
<comment type="caution">
    <text evidence="6">The sequence shown here is derived from an EMBL/GenBank/DDBJ whole genome shotgun (WGS) entry which is preliminary data.</text>
</comment>
<evidence type="ECO:0000259" key="5">
    <source>
        <dbReference type="SMART" id="SM00829"/>
    </source>
</evidence>
<reference evidence="6" key="1">
    <citation type="journal article" date="2020" name="Fungal Divers.">
        <title>Resolving the Mortierellaceae phylogeny through synthesis of multi-gene phylogenetics and phylogenomics.</title>
        <authorList>
            <person name="Vandepol N."/>
            <person name="Liber J."/>
            <person name="Desiro A."/>
            <person name="Na H."/>
            <person name="Kennedy M."/>
            <person name="Barry K."/>
            <person name="Grigoriev I.V."/>
            <person name="Miller A.N."/>
            <person name="O'Donnell K."/>
            <person name="Stajich J.E."/>
            <person name="Bonito G."/>
        </authorList>
    </citation>
    <scope>NUCLEOTIDE SEQUENCE</scope>
    <source>
        <strain evidence="6">REB-010B</strain>
    </source>
</reference>
<evidence type="ECO:0000256" key="3">
    <source>
        <dbReference type="ARBA" id="ARBA00022833"/>
    </source>
</evidence>
<keyword evidence="7" id="KW-1185">Reference proteome</keyword>
<keyword evidence="3" id="KW-0862">Zinc</keyword>
<dbReference type="InterPro" id="IPR013149">
    <property type="entry name" value="ADH-like_C"/>
</dbReference>
<evidence type="ECO:0000256" key="1">
    <source>
        <dbReference type="ARBA" id="ARBA00001947"/>
    </source>
</evidence>
<dbReference type="InterPro" id="IPR020843">
    <property type="entry name" value="ER"/>
</dbReference>
<dbReference type="Gene3D" id="3.90.180.10">
    <property type="entry name" value="Medium-chain alcohol dehydrogenases, catalytic domain"/>
    <property type="match status" value="1"/>
</dbReference>
<dbReference type="InterPro" id="IPR013154">
    <property type="entry name" value="ADH-like_N"/>
</dbReference>
<dbReference type="PANTHER" id="PTHR42683">
    <property type="entry name" value="ALDEHYDE REDUCTASE"/>
    <property type="match status" value="1"/>
</dbReference>
<dbReference type="FunFam" id="3.40.50.720:FF:000022">
    <property type="entry name" value="Cinnamyl alcohol dehydrogenase"/>
    <property type="match status" value="1"/>
</dbReference>
<evidence type="ECO:0000256" key="4">
    <source>
        <dbReference type="ARBA" id="ARBA00023002"/>
    </source>
</evidence>
<organism evidence="6 7">
    <name type="scientific">Dissophora globulifera</name>
    <dbReference type="NCBI Taxonomy" id="979702"/>
    <lineage>
        <taxon>Eukaryota</taxon>
        <taxon>Fungi</taxon>
        <taxon>Fungi incertae sedis</taxon>
        <taxon>Mucoromycota</taxon>
        <taxon>Mortierellomycotina</taxon>
        <taxon>Mortierellomycetes</taxon>
        <taxon>Mortierellales</taxon>
        <taxon>Mortierellaceae</taxon>
        <taxon>Dissophora</taxon>
    </lineage>
</organism>
<dbReference type="SUPFAM" id="SSF51735">
    <property type="entry name" value="NAD(P)-binding Rossmann-fold domains"/>
    <property type="match status" value="1"/>
</dbReference>
<dbReference type="GO" id="GO:0046872">
    <property type="term" value="F:metal ion binding"/>
    <property type="evidence" value="ECO:0007669"/>
    <property type="project" value="UniProtKB-KW"/>
</dbReference>
<evidence type="ECO:0000256" key="2">
    <source>
        <dbReference type="ARBA" id="ARBA00022723"/>
    </source>
</evidence>
<dbReference type="CDD" id="cd05283">
    <property type="entry name" value="CAD1"/>
    <property type="match status" value="1"/>
</dbReference>
<dbReference type="Gene3D" id="3.40.50.720">
    <property type="entry name" value="NAD(P)-binding Rossmann-like Domain"/>
    <property type="match status" value="1"/>
</dbReference>
<sequence length="362" mass="38544">MSVNVKVSEDTSVSFKGWASTGTAELSEFTYHPRPIGPKDVEIEITHCGICGSDIHTITEGWGKLTRGPVIPGHEIIGKVVAVGSNTHHKIGDLVGAGAMVDACGECKECTTGFQQQCAQRAFTYNDDFKDERGGITYGGYADRVRINGEYVFKIPSNIPAAEAAPLLCAGVTTFAPLKRYGAGPGKKVGIIGIGGLGHLGIQWARALNADEVVAISTSDSKREEAKTLGATGFVNSKNPEEMKAAAGTLDIVLCTSFGEDQSWDELISLVASHGNFIIVALPEKPISVWSPTLAGKSISITGSLIGGREAILEMLEYASAKNVRPWIEKKPMSDANAGVKHVMEGRPRYRVVLETEAATRL</sequence>
<dbReference type="InterPro" id="IPR036291">
    <property type="entry name" value="NAD(P)-bd_dom_sf"/>
</dbReference>
<keyword evidence="2" id="KW-0479">Metal-binding</keyword>